<dbReference type="AlphaFoldDB" id="A0A914YA02"/>
<accession>A0A914YA02</accession>
<feature type="signal peptide" evidence="8">
    <location>
        <begin position="1"/>
        <end position="18"/>
    </location>
</feature>
<dbReference type="InterPro" id="IPR000731">
    <property type="entry name" value="SSD"/>
</dbReference>
<keyword evidence="4 7" id="KW-1133">Transmembrane helix</keyword>
<evidence type="ECO:0000256" key="4">
    <source>
        <dbReference type="ARBA" id="ARBA00022989"/>
    </source>
</evidence>
<reference evidence="11" key="1">
    <citation type="submission" date="2022-11" db="UniProtKB">
        <authorList>
            <consortium name="WormBaseParasite"/>
        </authorList>
    </citation>
    <scope>IDENTIFICATION</scope>
</reference>
<dbReference type="PANTHER" id="PTHR10796">
    <property type="entry name" value="PATCHED-RELATED"/>
    <property type="match status" value="1"/>
</dbReference>
<evidence type="ECO:0000256" key="5">
    <source>
        <dbReference type="ARBA" id="ARBA00023136"/>
    </source>
</evidence>
<dbReference type="Proteomes" id="UP000887577">
    <property type="component" value="Unplaced"/>
</dbReference>
<evidence type="ECO:0000259" key="9">
    <source>
        <dbReference type="PROSITE" id="PS50156"/>
    </source>
</evidence>
<evidence type="ECO:0000256" key="8">
    <source>
        <dbReference type="SAM" id="SignalP"/>
    </source>
</evidence>
<keyword evidence="3 7" id="KW-0812">Transmembrane</keyword>
<evidence type="ECO:0000313" key="11">
    <source>
        <dbReference type="WBParaSite" id="PSU_v2.g17044.t1"/>
    </source>
</evidence>
<dbReference type="InterPro" id="IPR051697">
    <property type="entry name" value="Patched_domain-protein"/>
</dbReference>
<protein>
    <submittedName>
        <fullName evidence="11">SSD domain-containing protein</fullName>
    </submittedName>
</protein>
<evidence type="ECO:0000256" key="2">
    <source>
        <dbReference type="ARBA" id="ARBA00005585"/>
    </source>
</evidence>
<comment type="similarity">
    <text evidence="2">Belongs to the patched family.</text>
</comment>
<keyword evidence="6" id="KW-0325">Glycoprotein</keyword>
<dbReference type="Pfam" id="PF02460">
    <property type="entry name" value="Patched"/>
    <property type="match status" value="1"/>
</dbReference>
<dbReference type="Gene3D" id="1.20.1640.10">
    <property type="entry name" value="Multidrug efflux transporter AcrB transmembrane domain"/>
    <property type="match status" value="1"/>
</dbReference>
<proteinExistence type="inferred from homology"/>
<dbReference type="GO" id="GO:0018996">
    <property type="term" value="P:molting cycle, collagen and cuticulin-based cuticle"/>
    <property type="evidence" value="ECO:0007669"/>
    <property type="project" value="TreeGrafter"/>
</dbReference>
<feature type="transmembrane region" description="Helical" evidence="7">
    <location>
        <begin position="173"/>
        <end position="194"/>
    </location>
</feature>
<organism evidence="10 11">
    <name type="scientific">Panagrolaimus superbus</name>
    <dbReference type="NCBI Taxonomy" id="310955"/>
    <lineage>
        <taxon>Eukaryota</taxon>
        <taxon>Metazoa</taxon>
        <taxon>Ecdysozoa</taxon>
        <taxon>Nematoda</taxon>
        <taxon>Chromadorea</taxon>
        <taxon>Rhabditida</taxon>
        <taxon>Tylenchina</taxon>
        <taxon>Panagrolaimomorpha</taxon>
        <taxon>Panagrolaimoidea</taxon>
        <taxon>Panagrolaimidae</taxon>
        <taxon>Panagrolaimus</taxon>
    </lineage>
</organism>
<dbReference type="InterPro" id="IPR003392">
    <property type="entry name" value="PTHD_SSD"/>
</dbReference>
<keyword evidence="10" id="KW-1185">Reference proteome</keyword>
<dbReference type="PANTHER" id="PTHR10796:SF122">
    <property type="entry name" value="SSD DOMAIN-CONTAINING PROTEIN"/>
    <property type="match status" value="1"/>
</dbReference>
<dbReference type="SUPFAM" id="SSF82866">
    <property type="entry name" value="Multidrug efflux transporter AcrB transmembrane domain"/>
    <property type="match status" value="1"/>
</dbReference>
<dbReference type="PROSITE" id="PS50156">
    <property type="entry name" value="SSD"/>
    <property type="match status" value="1"/>
</dbReference>
<dbReference type="GO" id="GO:0030659">
    <property type="term" value="C:cytoplasmic vesicle membrane"/>
    <property type="evidence" value="ECO:0007669"/>
    <property type="project" value="TreeGrafter"/>
</dbReference>
<evidence type="ECO:0000256" key="3">
    <source>
        <dbReference type="ARBA" id="ARBA00022692"/>
    </source>
</evidence>
<keyword evidence="8" id="KW-0732">Signal</keyword>
<name>A0A914YA02_9BILA</name>
<comment type="subcellular location">
    <subcellularLocation>
        <location evidence="1">Membrane</location>
        <topology evidence="1">Multi-pass membrane protein</topology>
    </subcellularLocation>
</comment>
<evidence type="ECO:0000313" key="10">
    <source>
        <dbReference type="Proteomes" id="UP000887577"/>
    </source>
</evidence>
<dbReference type="GO" id="GO:0005886">
    <property type="term" value="C:plasma membrane"/>
    <property type="evidence" value="ECO:0007669"/>
    <property type="project" value="TreeGrafter"/>
</dbReference>
<dbReference type="GO" id="GO:0006897">
    <property type="term" value="P:endocytosis"/>
    <property type="evidence" value="ECO:0007669"/>
    <property type="project" value="TreeGrafter"/>
</dbReference>
<evidence type="ECO:0000256" key="6">
    <source>
        <dbReference type="ARBA" id="ARBA00023180"/>
    </source>
</evidence>
<evidence type="ECO:0000256" key="7">
    <source>
        <dbReference type="SAM" id="Phobius"/>
    </source>
</evidence>
<dbReference type="WBParaSite" id="PSU_v2.g17044.t1">
    <property type="protein sequence ID" value="PSU_v2.g17044.t1"/>
    <property type="gene ID" value="PSU_v2.g17044"/>
</dbReference>
<keyword evidence="5 7" id="KW-0472">Membrane</keyword>
<evidence type="ECO:0000256" key="1">
    <source>
        <dbReference type="ARBA" id="ARBA00004141"/>
    </source>
</evidence>
<feature type="chain" id="PRO_5037087722" evidence="8">
    <location>
        <begin position="19"/>
        <end position="216"/>
    </location>
</feature>
<feature type="domain" description="SSD" evidence="9">
    <location>
        <begin position="1"/>
        <end position="127"/>
    </location>
</feature>
<sequence>MGFRFGTILCVTPFLVLAISVDDAYLMINSWQRIRKEKRELDSISATIHGKIPSPSEDDETLQSILAGVFIDTAPSITITTLTNVLAFGVGALTPTPEIQLFSIGNAVAIIVDYIYQWTVYGSFMAIYGRIELSANGKILKKENIEKDEIQIENKSRTKIVKGCNNKALTNPFISSLIMALLAVYFYISLYGILNTKAELQPTKLFLKTSDVLEVR</sequence>